<proteinExistence type="predicted"/>
<dbReference type="EMBL" id="BARU01048517">
    <property type="protein sequence ID" value="GAH96996.1"/>
    <property type="molecule type" value="Genomic_DNA"/>
</dbReference>
<organism evidence="1">
    <name type="scientific">marine sediment metagenome</name>
    <dbReference type="NCBI Taxonomy" id="412755"/>
    <lineage>
        <taxon>unclassified sequences</taxon>
        <taxon>metagenomes</taxon>
        <taxon>ecological metagenomes</taxon>
    </lineage>
</organism>
<dbReference type="AlphaFoldDB" id="X1JQJ8"/>
<feature type="non-terminal residue" evidence="1">
    <location>
        <position position="73"/>
    </location>
</feature>
<feature type="non-terminal residue" evidence="1">
    <location>
        <position position="1"/>
    </location>
</feature>
<name>X1JQJ8_9ZZZZ</name>
<evidence type="ECO:0000313" key="1">
    <source>
        <dbReference type="EMBL" id="GAH96996.1"/>
    </source>
</evidence>
<comment type="caution">
    <text evidence="1">The sequence shown here is derived from an EMBL/GenBank/DDBJ whole genome shotgun (WGS) entry which is preliminary data.</text>
</comment>
<reference evidence="1" key="1">
    <citation type="journal article" date="2014" name="Front. Microbiol.">
        <title>High frequency of phylogenetically diverse reductive dehalogenase-homologous genes in deep subseafloor sedimentary metagenomes.</title>
        <authorList>
            <person name="Kawai M."/>
            <person name="Futagami T."/>
            <person name="Toyoda A."/>
            <person name="Takaki Y."/>
            <person name="Nishi S."/>
            <person name="Hori S."/>
            <person name="Arai W."/>
            <person name="Tsubouchi T."/>
            <person name="Morono Y."/>
            <person name="Uchiyama I."/>
            <person name="Ito T."/>
            <person name="Fujiyama A."/>
            <person name="Inagaki F."/>
            <person name="Takami H."/>
        </authorList>
    </citation>
    <scope>NUCLEOTIDE SEQUENCE</scope>
    <source>
        <strain evidence="1">Expedition CK06-06</strain>
    </source>
</reference>
<protein>
    <submittedName>
        <fullName evidence="1">Uncharacterized protein</fullName>
    </submittedName>
</protein>
<sequence length="73" mass="8366">GNIIDKEANYIYIDYSAGVPAPKATTDRLAIEFNRQFTLGRVYRDGATLHIVNSGFNLSNHTRYNHERLIQVR</sequence>
<gene>
    <name evidence="1" type="ORF">S03H2_72059</name>
</gene>
<accession>X1JQJ8</accession>